<dbReference type="EMBL" id="ADBL01001832">
    <property type="status" value="NOT_ANNOTATED_CDS"/>
    <property type="molecule type" value="Genomic_DNA"/>
</dbReference>
<dbReference type="Proteomes" id="UP000011715">
    <property type="component" value="Unassembled WGS sequence"/>
</dbReference>
<accession>A0A0C4E4Z5</accession>
<reference evidence="2" key="4">
    <citation type="journal article" date="2015" name="G3 (Bethesda)">
        <title>Genome sequences of three phytopathogenic species of the Magnaporthaceae family of fungi.</title>
        <authorList>
            <person name="Okagaki L.H."/>
            <person name="Nunes C.C."/>
            <person name="Sailsbery J."/>
            <person name="Clay B."/>
            <person name="Brown D."/>
            <person name="John T."/>
            <person name="Oh Y."/>
            <person name="Young N."/>
            <person name="Fitzgerald M."/>
            <person name="Haas B.J."/>
            <person name="Zeng Q."/>
            <person name="Young S."/>
            <person name="Adiconis X."/>
            <person name="Fan L."/>
            <person name="Levin J.Z."/>
            <person name="Mitchell T.K."/>
            <person name="Okubara P.A."/>
            <person name="Farman M.L."/>
            <person name="Kohn L.M."/>
            <person name="Birren B."/>
            <person name="Ma L.-J."/>
            <person name="Dean R.A."/>
        </authorList>
    </citation>
    <scope>NUCLEOTIDE SEQUENCE</scope>
    <source>
        <strain evidence="2">ATCC 64411 / 73-15</strain>
    </source>
</reference>
<evidence type="ECO:0000313" key="1">
    <source>
        <dbReference type="EMBL" id="KLU88567.1"/>
    </source>
</evidence>
<proteinExistence type="predicted"/>
<protein>
    <submittedName>
        <fullName evidence="1 2">Uncharacterized protein</fullName>
    </submittedName>
</protein>
<dbReference type="VEuPathDB" id="FungiDB:MAPG_07552"/>
<dbReference type="EnsemblFungi" id="MAPG_07552T0">
    <property type="protein sequence ID" value="MAPG_07552T0"/>
    <property type="gene ID" value="MAPG_07552"/>
</dbReference>
<organism evidence="2 3">
    <name type="scientific">Magnaporthiopsis poae (strain ATCC 64411 / 73-15)</name>
    <name type="common">Kentucky bluegrass fungus</name>
    <name type="synonym">Magnaporthe poae</name>
    <dbReference type="NCBI Taxonomy" id="644358"/>
    <lineage>
        <taxon>Eukaryota</taxon>
        <taxon>Fungi</taxon>
        <taxon>Dikarya</taxon>
        <taxon>Ascomycota</taxon>
        <taxon>Pezizomycotina</taxon>
        <taxon>Sordariomycetes</taxon>
        <taxon>Sordariomycetidae</taxon>
        <taxon>Magnaporthales</taxon>
        <taxon>Magnaporthaceae</taxon>
        <taxon>Magnaporthiopsis</taxon>
    </lineage>
</organism>
<reference evidence="2" key="5">
    <citation type="submission" date="2015-06" db="UniProtKB">
        <authorList>
            <consortium name="EnsemblFungi"/>
        </authorList>
    </citation>
    <scope>IDENTIFICATION</scope>
    <source>
        <strain evidence="2">ATCC 64411</strain>
    </source>
</reference>
<reference evidence="1" key="1">
    <citation type="submission" date="2010-05" db="EMBL/GenBank/DDBJ databases">
        <title>The Genome Sequence of Magnaporthe poae strain ATCC 64411.</title>
        <authorList>
            <consortium name="The Broad Institute Genome Sequencing Platform"/>
            <consortium name="Broad Institute Genome Sequencing Center for Infectious Disease"/>
            <person name="Ma L.-J."/>
            <person name="Dead R."/>
            <person name="Young S."/>
            <person name="Zeng Q."/>
            <person name="Koehrsen M."/>
            <person name="Alvarado L."/>
            <person name="Berlin A."/>
            <person name="Chapman S.B."/>
            <person name="Chen Z."/>
            <person name="Freedman E."/>
            <person name="Gellesch M."/>
            <person name="Goldberg J."/>
            <person name="Griggs A."/>
            <person name="Gujja S."/>
            <person name="Heilman E.R."/>
            <person name="Heiman D."/>
            <person name="Hepburn T."/>
            <person name="Howarth C."/>
            <person name="Jen D."/>
            <person name="Larson L."/>
            <person name="Mehta T."/>
            <person name="Neiman D."/>
            <person name="Pearson M."/>
            <person name="Roberts A."/>
            <person name="Saif S."/>
            <person name="Shea T."/>
            <person name="Shenoy N."/>
            <person name="Sisk P."/>
            <person name="Stolte C."/>
            <person name="Sykes S."/>
            <person name="Walk T."/>
            <person name="White J."/>
            <person name="Yandava C."/>
            <person name="Haas B."/>
            <person name="Nusbaum C."/>
            <person name="Birren B."/>
        </authorList>
    </citation>
    <scope>NUCLEOTIDE SEQUENCE</scope>
    <source>
        <strain evidence="1">ATCC 64411</strain>
    </source>
</reference>
<reference evidence="3" key="2">
    <citation type="submission" date="2010-05" db="EMBL/GenBank/DDBJ databases">
        <title>The genome sequence of Magnaporthe poae strain ATCC 64411.</title>
        <authorList>
            <person name="Ma L.-J."/>
            <person name="Dead R."/>
            <person name="Young S."/>
            <person name="Zeng Q."/>
            <person name="Koehrsen M."/>
            <person name="Alvarado L."/>
            <person name="Berlin A."/>
            <person name="Chapman S.B."/>
            <person name="Chen Z."/>
            <person name="Freedman E."/>
            <person name="Gellesch M."/>
            <person name="Goldberg J."/>
            <person name="Griggs A."/>
            <person name="Gujja S."/>
            <person name="Heilman E.R."/>
            <person name="Heiman D."/>
            <person name="Hepburn T."/>
            <person name="Howarth C."/>
            <person name="Jen D."/>
            <person name="Larson L."/>
            <person name="Mehta T."/>
            <person name="Neiman D."/>
            <person name="Pearson M."/>
            <person name="Roberts A."/>
            <person name="Saif S."/>
            <person name="Shea T."/>
            <person name="Shenoy N."/>
            <person name="Sisk P."/>
            <person name="Stolte C."/>
            <person name="Sykes S."/>
            <person name="Walk T."/>
            <person name="White J."/>
            <person name="Yandava C."/>
            <person name="Haas B."/>
            <person name="Nusbaum C."/>
            <person name="Birren B."/>
        </authorList>
    </citation>
    <scope>NUCLEOTIDE SEQUENCE [LARGE SCALE GENOMIC DNA]</scope>
    <source>
        <strain evidence="3">ATCC 64411 / 73-15</strain>
    </source>
</reference>
<keyword evidence="3" id="KW-1185">Reference proteome</keyword>
<name>A0A0C4E4Z5_MAGP6</name>
<dbReference type="AlphaFoldDB" id="A0A0C4E4Z5"/>
<sequence length="223" mass="25234">MACCLLPPLAACLPLEPHLFMHDIHFGSDAKSRPRPPPIMHALHPALRCLFQRYSPAMPRHAVPCHTRFHTFDPSPRLPASQPASQPLDGSRHSFFASLARPRRFPFPHETLYPARPSTYQSISALSPPPVRAPRKPNPRSIEMSYRRQRVLVNVSCSLSRRRVACWFSPARKPKWRAVAAPMLTFAPIMSRMRRDDYAKLPFSLSHHRGGMKVCRGLAPPAS</sequence>
<reference evidence="1" key="3">
    <citation type="submission" date="2011-03" db="EMBL/GenBank/DDBJ databases">
        <title>Annotation of Magnaporthe poae ATCC 64411.</title>
        <authorList>
            <person name="Ma L.-J."/>
            <person name="Dead R."/>
            <person name="Young S.K."/>
            <person name="Zeng Q."/>
            <person name="Gargeya S."/>
            <person name="Fitzgerald M."/>
            <person name="Haas B."/>
            <person name="Abouelleil A."/>
            <person name="Alvarado L."/>
            <person name="Arachchi H.M."/>
            <person name="Berlin A."/>
            <person name="Brown A."/>
            <person name="Chapman S.B."/>
            <person name="Chen Z."/>
            <person name="Dunbar C."/>
            <person name="Freedman E."/>
            <person name="Gearin G."/>
            <person name="Gellesch M."/>
            <person name="Goldberg J."/>
            <person name="Griggs A."/>
            <person name="Gujja S."/>
            <person name="Heiman D."/>
            <person name="Howarth C."/>
            <person name="Larson L."/>
            <person name="Lui A."/>
            <person name="MacDonald P.J.P."/>
            <person name="Mehta T."/>
            <person name="Montmayeur A."/>
            <person name="Murphy C."/>
            <person name="Neiman D."/>
            <person name="Pearson M."/>
            <person name="Priest M."/>
            <person name="Roberts A."/>
            <person name="Saif S."/>
            <person name="Shea T."/>
            <person name="Shenoy N."/>
            <person name="Sisk P."/>
            <person name="Stolte C."/>
            <person name="Sykes S."/>
            <person name="Yandava C."/>
            <person name="Wortman J."/>
            <person name="Nusbaum C."/>
            <person name="Birren B."/>
        </authorList>
    </citation>
    <scope>NUCLEOTIDE SEQUENCE</scope>
    <source>
        <strain evidence="1">ATCC 64411</strain>
    </source>
</reference>
<dbReference type="EMBL" id="GL876971">
    <property type="protein sequence ID" value="KLU88567.1"/>
    <property type="molecule type" value="Genomic_DNA"/>
</dbReference>
<evidence type="ECO:0000313" key="2">
    <source>
        <dbReference type="EnsemblFungi" id="MAPG_07552T0"/>
    </source>
</evidence>
<evidence type="ECO:0000313" key="3">
    <source>
        <dbReference type="Proteomes" id="UP000011715"/>
    </source>
</evidence>
<gene>
    <name evidence="1" type="ORF">MAPG_07552</name>
</gene>